<gene>
    <name evidence="2" type="ORF">GP486_003567</name>
</gene>
<dbReference type="PANTHER" id="PTHR13218:SF8">
    <property type="entry name" value="TRANSCRIPTION INITIATION FACTOR TFIID SUBUNIT 11"/>
    <property type="match status" value="1"/>
</dbReference>
<comment type="caution">
    <text evidence="2">The sequence shown here is derived from an EMBL/GenBank/DDBJ whole genome shotgun (WGS) entry which is preliminary data.</text>
</comment>
<feature type="compositionally biased region" description="Low complexity" evidence="1">
    <location>
        <begin position="71"/>
        <end position="85"/>
    </location>
</feature>
<dbReference type="PANTHER" id="PTHR13218">
    <property type="entry name" value="TRANSCRIPTION INITIATION FACTOR TFIID SUBUNIT 11-RELATED"/>
    <property type="match status" value="1"/>
</dbReference>
<dbReference type="AlphaFoldDB" id="A0A9P8LCW0"/>
<dbReference type="GO" id="GO:0016251">
    <property type="term" value="F:RNA polymerase II general transcription initiation factor activity"/>
    <property type="evidence" value="ECO:0007669"/>
    <property type="project" value="TreeGrafter"/>
</dbReference>
<dbReference type="Proteomes" id="UP000750711">
    <property type="component" value="Unassembled WGS sequence"/>
</dbReference>
<proteinExistence type="predicted"/>
<protein>
    <submittedName>
        <fullName evidence="2">Uncharacterized protein</fullName>
    </submittedName>
</protein>
<accession>A0A9P8LCW0</accession>
<feature type="region of interest" description="Disordered" evidence="1">
    <location>
        <begin position="1"/>
        <end position="162"/>
    </location>
</feature>
<organism evidence="2 3">
    <name type="scientific">Trichoglossum hirsutum</name>
    <dbReference type="NCBI Taxonomy" id="265104"/>
    <lineage>
        <taxon>Eukaryota</taxon>
        <taxon>Fungi</taxon>
        <taxon>Dikarya</taxon>
        <taxon>Ascomycota</taxon>
        <taxon>Pezizomycotina</taxon>
        <taxon>Geoglossomycetes</taxon>
        <taxon>Geoglossales</taxon>
        <taxon>Geoglossaceae</taxon>
        <taxon>Trichoglossum</taxon>
    </lineage>
</organism>
<keyword evidence="3" id="KW-1185">Reference proteome</keyword>
<evidence type="ECO:0000313" key="2">
    <source>
        <dbReference type="EMBL" id="KAH0559911.1"/>
    </source>
</evidence>
<name>A0A9P8LCW0_9PEZI</name>
<dbReference type="InterPro" id="IPR045127">
    <property type="entry name" value="TAF11-like"/>
</dbReference>
<dbReference type="GO" id="GO:0005669">
    <property type="term" value="C:transcription factor TFIID complex"/>
    <property type="evidence" value="ECO:0007669"/>
    <property type="project" value="InterPro"/>
</dbReference>
<dbReference type="GO" id="GO:0051123">
    <property type="term" value="P:RNA polymerase II preinitiation complex assembly"/>
    <property type="evidence" value="ECO:0007669"/>
    <property type="project" value="InterPro"/>
</dbReference>
<sequence length="208" mass="22303">MSSPPNLATSPTFSSGMALTSKKRPLTPIPGPSTSSSKRRKPTHSMSASIGSAHPLRQTSFPPDEANRMLVRSPSVESSVTSSTVLGRGGKGGKRAKDARSTEGGSVRNSVTGRAGTENMSLVDGKSTGAAGEEEDEDDDENDLGTTMMFDGGGQADEDQEKQRLAILVDSFNEDQSDRYDLFRRVKFQPSTLKKVPTPPLTRMRPTR</sequence>
<reference evidence="2" key="1">
    <citation type="submission" date="2021-03" db="EMBL/GenBank/DDBJ databases">
        <title>Comparative genomics and phylogenomic investigation of the class Geoglossomycetes provide insights into ecological specialization and systematics.</title>
        <authorList>
            <person name="Melie T."/>
            <person name="Pirro S."/>
            <person name="Miller A.N."/>
            <person name="Quandt A."/>
        </authorList>
    </citation>
    <scope>NUCLEOTIDE SEQUENCE</scope>
    <source>
        <strain evidence="2">CAQ_001_2017</strain>
    </source>
</reference>
<feature type="compositionally biased region" description="Polar residues" evidence="1">
    <location>
        <begin position="103"/>
        <end position="112"/>
    </location>
</feature>
<dbReference type="EMBL" id="JAGHQM010000491">
    <property type="protein sequence ID" value="KAH0559911.1"/>
    <property type="molecule type" value="Genomic_DNA"/>
</dbReference>
<feature type="compositionally biased region" description="Acidic residues" evidence="1">
    <location>
        <begin position="132"/>
        <end position="143"/>
    </location>
</feature>
<evidence type="ECO:0000256" key="1">
    <source>
        <dbReference type="SAM" id="MobiDB-lite"/>
    </source>
</evidence>
<feature type="compositionally biased region" description="Polar residues" evidence="1">
    <location>
        <begin position="1"/>
        <end position="18"/>
    </location>
</feature>
<evidence type="ECO:0000313" key="3">
    <source>
        <dbReference type="Proteomes" id="UP000750711"/>
    </source>
</evidence>